<dbReference type="Pfam" id="PF09250">
    <property type="entry name" value="Prim-Pol"/>
    <property type="match status" value="1"/>
</dbReference>
<dbReference type="Gene3D" id="3.30.720.160">
    <property type="entry name" value="Bifunctional DNA primase/polymerase, N-terminal"/>
    <property type="match status" value="1"/>
</dbReference>
<gene>
    <name evidence="3" type="ORF">GA0070616_1340</name>
</gene>
<protein>
    <submittedName>
        <fullName evidence="3">Bifunctional DNA primase/polymerase, N-terminal</fullName>
    </submittedName>
</protein>
<evidence type="ECO:0000313" key="3">
    <source>
        <dbReference type="EMBL" id="SCL17708.1"/>
    </source>
</evidence>
<dbReference type="EMBL" id="FMHT01000003">
    <property type="protein sequence ID" value="SCL17708.1"/>
    <property type="molecule type" value="Genomic_DNA"/>
</dbReference>
<feature type="domain" description="DNA primase/polymerase bifunctional N-terminal" evidence="2">
    <location>
        <begin position="19"/>
        <end position="195"/>
    </location>
</feature>
<feature type="compositionally biased region" description="Low complexity" evidence="1">
    <location>
        <begin position="355"/>
        <end position="369"/>
    </location>
</feature>
<proteinExistence type="predicted"/>
<accession>A0A1C6RKS8</accession>
<name>A0A1C6RKS8_9ACTN</name>
<evidence type="ECO:0000313" key="4">
    <source>
        <dbReference type="Proteomes" id="UP000199699"/>
    </source>
</evidence>
<evidence type="ECO:0000256" key="1">
    <source>
        <dbReference type="SAM" id="MobiDB-lite"/>
    </source>
</evidence>
<feature type="region of interest" description="Disordered" evidence="1">
    <location>
        <begin position="350"/>
        <end position="382"/>
    </location>
</feature>
<dbReference type="RefSeq" id="WP_175439994.1">
    <property type="nucleotide sequence ID" value="NZ_FMHT01000003.1"/>
</dbReference>
<reference evidence="3 4" key="1">
    <citation type="submission" date="2016-06" db="EMBL/GenBank/DDBJ databases">
        <authorList>
            <person name="Kjaerup R.B."/>
            <person name="Dalgaard T.S."/>
            <person name="Juul-Madsen H.R."/>
        </authorList>
    </citation>
    <scope>NUCLEOTIDE SEQUENCE [LARGE SCALE GENOMIC DNA]</scope>
    <source>
        <strain evidence="3 4">DSM 43818</strain>
    </source>
</reference>
<keyword evidence="4" id="KW-1185">Reference proteome</keyword>
<feature type="compositionally biased region" description="Basic and acidic residues" evidence="1">
    <location>
        <begin position="246"/>
        <end position="255"/>
    </location>
</feature>
<evidence type="ECO:0000259" key="2">
    <source>
        <dbReference type="Pfam" id="PF09250"/>
    </source>
</evidence>
<dbReference type="Proteomes" id="UP000199699">
    <property type="component" value="Unassembled WGS sequence"/>
</dbReference>
<organism evidence="3 4">
    <name type="scientific">Micromonospora nigra</name>
    <dbReference type="NCBI Taxonomy" id="145857"/>
    <lineage>
        <taxon>Bacteria</taxon>
        <taxon>Bacillati</taxon>
        <taxon>Actinomycetota</taxon>
        <taxon>Actinomycetes</taxon>
        <taxon>Micromonosporales</taxon>
        <taxon>Micromonosporaceae</taxon>
        <taxon>Micromonospora</taxon>
    </lineage>
</organism>
<dbReference type="AlphaFoldDB" id="A0A1C6RKS8"/>
<sequence>MTATLEPTITAADVTAAAWAWHSAGYAVVPIKANGEKRPDGKWKQYQYEQPTDRQMQEWFGGQRRTGLGLVCGAVSGGLEMFELEGRCVADGAREKLVPALKAAGVFDVWKRLINGGGYAEWSPTGGLHLLYRLTDREVPGNTPVAQRPAREDELTADELEIRRKNPSKVFRRVLAETRGEGGFVVVAPSHGTTHGSGLPWSFAGSAQPGQVPTITWDERVALFAVVHAVLDEMPAPEPPRPRTPRQRDDIGDRPGDLWAAQTDWPDVLGPHGWQHVYQRGDMDYWRRPGKNLGWSARTGGRHDGLYVWTTSSEFPAEVHISKFRAFAILNHGGNDSDAASELRRLGFGNDRSRPVAANPAPAPVAVAQPEPPPPVDDSDTKPTELVRLPNLPQSFWEARPQLGKIRDAAYHVGYSADAVLGAVLARGSAMAHHKLVFDFGRGAGSLNLFVNLLGPSGFGKTKAVEVAQELILPPSFLAHVNGEVDQERFKDSVGLGTGEGMSEVFMGVIDRETGEIHRSGPNKGDPKTEKVRAQVRHNAFFYIDEGETLSKMMRERQGAIIAPTIRTAWVGGTLGQTNAREETTRLIPKRSYSLGMVIGYQPDVAQDLLADSGPGTPQRFLWLSAVDPHVTDEAPDLPAPFRLPLCDGNRQPVTGTITCYPDLRAQLRREHLAKVRGEAIVAELDAHASLMKCKVAALLAILDDRKHVTEDDWALAGVVWETSCAIRDRLIEFGKQKAAQDHEQRTAVYVDREVRAHAAKREADSNVERIARWIGRRIHEGGSATKGATRKAAAGRDKPLFEPALLHAVQQGWVVVADDDRELMPGDARPV</sequence>
<dbReference type="SUPFAM" id="SSF56747">
    <property type="entry name" value="Prim-pol domain"/>
    <property type="match status" value="1"/>
</dbReference>
<feature type="region of interest" description="Disordered" evidence="1">
    <location>
        <begin position="234"/>
        <end position="255"/>
    </location>
</feature>
<dbReference type="STRING" id="145857.GA0070616_1340"/>
<dbReference type="InterPro" id="IPR015330">
    <property type="entry name" value="DNA_primase/pol_bifunc_N"/>
</dbReference>